<dbReference type="GO" id="GO:0003723">
    <property type="term" value="F:RNA binding"/>
    <property type="evidence" value="ECO:0007669"/>
    <property type="project" value="InterPro"/>
</dbReference>
<feature type="repeat" description="PPR" evidence="2">
    <location>
        <begin position="566"/>
        <end position="600"/>
    </location>
</feature>
<dbReference type="Pfam" id="PF20430">
    <property type="entry name" value="Eplus_motif"/>
    <property type="match status" value="1"/>
</dbReference>
<name>A0A8J5F8A7_ZINOF</name>
<dbReference type="Pfam" id="PF20431">
    <property type="entry name" value="E_motif"/>
    <property type="match status" value="1"/>
</dbReference>
<reference evidence="5 6" key="1">
    <citation type="submission" date="2020-08" db="EMBL/GenBank/DDBJ databases">
        <title>Plant Genome Project.</title>
        <authorList>
            <person name="Zhang R.-G."/>
        </authorList>
    </citation>
    <scope>NUCLEOTIDE SEQUENCE [LARGE SCALE GENOMIC DNA]</scope>
    <source>
        <tissue evidence="5">Rhizome</tissue>
    </source>
</reference>
<dbReference type="FunFam" id="1.25.40.10:FF:000381">
    <property type="entry name" value="Pentatricopeptide repeat-containing protein"/>
    <property type="match status" value="1"/>
</dbReference>
<dbReference type="InterPro" id="IPR002885">
    <property type="entry name" value="PPR_rpt"/>
</dbReference>
<dbReference type="PANTHER" id="PTHR47926:SF381">
    <property type="entry name" value="DYW DOMAIN-CONTAINING PROTEIN"/>
    <property type="match status" value="1"/>
</dbReference>
<dbReference type="InterPro" id="IPR046849">
    <property type="entry name" value="E2_motif"/>
</dbReference>
<evidence type="ECO:0000256" key="1">
    <source>
        <dbReference type="ARBA" id="ARBA00022737"/>
    </source>
</evidence>
<dbReference type="InterPro" id="IPR046848">
    <property type="entry name" value="E_motif"/>
</dbReference>
<dbReference type="EMBL" id="JACMSC010000016">
    <property type="protein sequence ID" value="KAG6483566.1"/>
    <property type="molecule type" value="Genomic_DNA"/>
</dbReference>
<dbReference type="GO" id="GO:0009451">
    <property type="term" value="P:RNA modification"/>
    <property type="evidence" value="ECO:0007669"/>
    <property type="project" value="InterPro"/>
</dbReference>
<feature type="domain" description="DYW" evidence="4">
    <location>
        <begin position="882"/>
        <end position="962"/>
    </location>
</feature>
<keyword evidence="6" id="KW-1185">Reference proteome</keyword>
<dbReference type="Pfam" id="PF14432">
    <property type="entry name" value="DYW_deaminase"/>
    <property type="match status" value="1"/>
</dbReference>
<dbReference type="Pfam" id="PF13041">
    <property type="entry name" value="PPR_2"/>
    <property type="match status" value="3"/>
</dbReference>
<evidence type="ECO:0000313" key="5">
    <source>
        <dbReference type="EMBL" id="KAG6483566.1"/>
    </source>
</evidence>
<dbReference type="InterPro" id="IPR046960">
    <property type="entry name" value="PPR_At4g14850-like_plant"/>
</dbReference>
<evidence type="ECO:0000256" key="3">
    <source>
        <dbReference type="SAM" id="MobiDB-lite"/>
    </source>
</evidence>
<protein>
    <recommendedName>
        <fullName evidence="4">DYW domain-containing protein</fullName>
    </recommendedName>
</protein>
<organism evidence="5 6">
    <name type="scientific">Zingiber officinale</name>
    <name type="common">Ginger</name>
    <name type="synonym">Amomum zingiber</name>
    <dbReference type="NCBI Taxonomy" id="94328"/>
    <lineage>
        <taxon>Eukaryota</taxon>
        <taxon>Viridiplantae</taxon>
        <taxon>Streptophyta</taxon>
        <taxon>Embryophyta</taxon>
        <taxon>Tracheophyta</taxon>
        <taxon>Spermatophyta</taxon>
        <taxon>Magnoliopsida</taxon>
        <taxon>Liliopsida</taxon>
        <taxon>Zingiberales</taxon>
        <taxon>Zingiberaceae</taxon>
        <taxon>Zingiber</taxon>
    </lineage>
</organism>
<dbReference type="AlphaFoldDB" id="A0A8J5F8A7"/>
<keyword evidence="1" id="KW-0677">Repeat</keyword>
<feature type="repeat" description="PPR" evidence="2">
    <location>
        <begin position="460"/>
        <end position="499"/>
    </location>
</feature>
<dbReference type="Pfam" id="PF01535">
    <property type="entry name" value="PPR"/>
    <property type="match status" value="5"/>
</dbReference>
<dbReference type="PROSITE" id="PS51375">
    <property type="entry name" value="PPR"/>
    <property type="match status" value="5"/>
</dbReference>
<dbReference type="FunFam" id="1.25.40.10:FF:000227">
    <property type="entry name" value="Pentatricopeptide repeat-containing protein At3g13880"/>
    <property type="match status" value="1"/>
</dbReference>
<dbReference type="FunFam" id="1.25.40.10:FF:001495">
    <property type="entry name" value="Pentatricopeptide repeat-containing protein At3g13880"/>
    <property type="match status" value="1"/>
</dbReference>
<dbReference type="InterPro" id="IPR011990">
    <property type="entry name" value="TPR-like_helical_dom_sf"/>
</dbReference>
<comment type="caution">
    <text evidence="5">The sequence shown here is derived from an EMBL/GenBank/DDBJ whole genome shotgun (WGS) entry which is preliminary data.</text>
</comment>
<gene>
    <name evidence="5" type="ORF">ZIOFF_060214</name>
</gene>
<feature type="repeat" description="PPR" evidence="2">
    <location>
        <begin position="358"/>
        <end position="392"/>
    </location>
</feature>
<feature type="repeat" description="PPR" evidence="2">
    <location>
        <begin position="258"/>
        <end position="292"/>
    </location>
</feature>
<evidence type="ECO:0000259" key="4">
    <source>
        <dbReference type="Pfam" id="PF14432"/>
    </source>
</evidence>
<dbReference type="Gene3D" id="1.25.40.10">
    <property type="entry name" value="Tetratricopeptide repeat domain"/>
    <property type="match status" value="5"/>
</dbReference>
<feature type="repeat" description="PPR" evidence="2">
    <location>
        <begin position="667"/>
        <end position="701"/>
    </location>
</feature>
<feature type="region of interest" description="Disordered" evidence="3">
    <location>
        <begin position="50"/>
        <end position="76"/>
    </location>
</feature>
<dbReference type="InterPro" id="IPR032867">
    <property type="entry name" value="DYW_dom"/>
</dbReference>
<evidence type="ECO:0000313" key="6">
    <source>
        <dbReference type="Proteomes" id="UP000734854"/>
    </source>
</evidence>
<feature type="compositionally biased region" description="Low complexity" evidence="3">
    <location>
        <begin position="64"/>
        <end position="76"/>
    </location>
</feature>
<sequence>MTRKWILQRTPNKCLCYKFDSCFPLAQNGNRRQSRLSYFLCSLALRRRPPRHPGGGTALPRNEASPASSPPLAVAPPVQLTYGTNSLRRFLYGELGTKTRDDISSALVSWLSKPETERERRGKKKGDNFQDIRPRSAQRIHKVRSAASMRPAHPTHTRLRKVSKHVFFYRLPKQHFNSFPTQQQIPLQPRLSQAMYSDLLISATQSQSLLHGKEVHSHITKQCFVPCLFLQNTILNMYCKCKEMVLAQRLFDTLPRRDSVSWNSLISGYFQVGLCCKSLDVFCKARGTGAKLDRFTYASALNVCSRTEDLKTGKVIHAMILVNGSRHVFLTNSLIDMYSKCGKIGEARLVFASSTQVDDVSWNSLISAYVRIGWDEETLRTFAQIHRLGIQMNPFALGSVLKSCSNISNAVELGKMIHGCITKVGLDSNVFLGSALIDLYSKNGLLDEALEVFKSLSDPNVVVFNSMIAGFSRSEMDRDKVEVEAVRLFSEMLRRGIRPSKFTLSGMVKACSLIADFEVGRQIHGQILKNSLQYDEFIGSALIEMYTDSGSIEDGFKCFNSVPKQDIVTWTSMISGCVRTEQFERALRLFHDLLSNGIKPDHFTLSCLMSVCANLAVARSGEQIQCYAVKAGFSWFAVMNNSQIFMYARSGNIDAAKTTFQEMENRDVVSWSAMISSHAQHGCATDALMLFKEMEDCPIVPNHVTFLGVLSACSHGGLVEEGLRYYESMKIDYNLDPNARHCSCIVDLLGRAGRLVDAEKFILDSGFHDDHALWMALLGSCRIHKHIAMATSAAKRIMELDPHSSSPYVILYNMYLDSGRKFFAMKTRNLMKERGVKKEPGLSWIEIGASVHSFVAGDNSHPESPAIYEKLEEMLSKIKKIVPNNQCEAFVNHHSEKLAVAFGMMHLPALAPICVMKNLRVCMDCHTSMKMFSMSEKREIVLRDPFRFHHFRDGCCSCGDYW</sequence>
<dbReference type="GO" id="GO:0008270">
    <property type="term" value="F:zinc ion binding"/>
    <property type="evidence" value="ECO:0007669"/>
    <property type="project" value="InterPro"/>
</dbReference>
<dbReference type="NCBIfam" id="TIGR00756">
    <property type="entry name" value="PPR"/>
    <property type="match status" value="3"/>
</dbReference>
<accession>A0A8J5F8A7</accession>
<dbReference type="Proteomes" id="UP000734854">
    <property type="component" value="Unassembled WGS sequence"/>
</dbReference>
<dbReference type="PANTHER" id="PTHR47926">
    <property type="entry name" value="PENTATRICOPEPTIDE REPEAT-CONTAINING PROTEIN"/>
    <property type="match status" value="1"/>
</dbReference>
<evidence type="ECO:0000256" key="2">
    <source>
        <dbReference type="PROSITE-ProRule" id="PRU00708"/>
    </source>
</evidence>
<dbReference type="FunFam" id="1.25.40.10:FF:000776">
    <property type="entry name" value="Pentatricopeptide repeat-containing protein At3g13880"/>
    <property type="match status" value="1"/>
</dbReference>
<proteinExistence type="predicted"/>